<dbReference type="Proteomes" id="UP000247409">
    <property type="component" value="Unassembled WGS sequence"/>
</dbReference>
<comment type="caution">
    <text evidence="1">The sequence shown here is derived from an EMBL/GenBank/DDBJ whole genome shotgun (WGS) entry which is preliminary data.</text>
</comment>
<accession>A0A2V3IDF6</accession>
<gene>
    <name evidence="1" type="ORF">BWQ96_10157</name>
</gene>
<dbReference type="AlphaFoldDB" id="A0A2V3IDF6"/>
<protein>
    <submittedName>
        <fullName evidence="1">Putative PI3/PI4-kinase family protein</fullName>
    </submittedName>
</protein>
<evidence type="ECO:0000313" key="2">
    <source>
        <dbReference type="Proteomes" id="UP000247409"/>
    </source>
</evidence>
<dbReference type="GO" id="GO:0016301">
    <property type="term" value="F:kinase activity"/>
    <property type="evidence" value="ECO:0007669"/>
    <property type="project" value="UniProtKB-KW"/>
</dbReference>
<keyword evidence="1" id="KW-0808">Transferase</keyword>
<keyword evidence="1" id="KW-0418">Kinase</keyword>
<dbReference type="EMBL" id="NBIV01000356">
    <property type="protein sequence ID" value="PXF40119.1"/>
    <property type="molecule type" value="Genomic_DNA"/>
</dbReference>
<name>A0A2V3IDF6_9FLOR</name>
<evidence type="ECO:0000313" key="1">
    <source>
        <dbReference type="EMBL" id="PXF40119.1"/>
    </source>
</evidence>
<sequence>MAGKPQPVRIAPSTQSFKVIMKCPLLIMLLFQLYPQMVQKNIYVLLPLMVQAIQFEIPVQIFAKIPKTTFNEFIAAQVKTVSFLAYLLKRLLIG</sequence>
<dbReference type="OrthoDB" id="5570127at2759"/>
<keyword evidence="2" id="KW-1185">Reference proteome</keyword>
<reference evidence="1 2" key="1">
    <citation type="journal article" date="2018" name="Mol. Biol. Evol.">
        <title>Analysis of the draft genome of the red seaweed Gracilariopsis chorda provides insights into genome size evolution in Rhodophyta.</title>
        <authorList>
            <person name="Lee J."/>
            <person name="Yang E.C."/>
            <person name="Graf L."/>
            <person name="Yang J.H."/>
            <person name="Qiu H."/>
            <person name="Zel Zion U."/>
            <person name="Chan C.X."/>
            <person name="Stephens T.G."/>
            <person name="Weber A.P.M."/>
            <person name="Boo G.H."/>
            <person name="Boo S.M."/>
            <person name="Kim K.M."/>
            <person name="Shin Y."/>
            <person name="Jung M."/>
            <person name="Lee S.J."/>
            <person name="Yim H.S."/>
            <person name="Lee J.H."/>
            <person name="Bhattacharya D."/>
            <person name="Yoon H.S."/>
        </authorList>
    </citation>
    <scope>NUCLEOTIDE SEQUENCE [LARGE SCALE GENOMIC DNA]</scope>
    <source>
        <strain evidence="1 2">SKKU-2015</strain>
        <tissue evidence="1">Whole body</tissue>
    </source>
</reference>
<organism evidence="1 2">
    <name type="scientific">Gracilariopsis chorda</name>
    <dbReference type="NCBI Taxonomy" id="448386"/>
    <lineage>
        <taxon>Eukaryota</taxon>
        <taxon>Rhodophyta</taxon>
        <taxon>Florideophyceae</taxon>
        <taxon>Rhodymeniophycidae</taxon>
        <taxon>Gracilariales</taxon>
        <taxon>Gracilariaceae</taxon>
        <taxon>Gracilariopsis</taxon>
    </lineage>
</organism>
<dbReference type="STRING" id="448386.A0A2V3IDF6"/>
<proteinExistence type="predicted"/>